<keyword evidence="2" id="KW-1185">Reference proteome</keyword>
<dbReference type="EMBL" id="JANHOG010000743">
    <property type="protein sequence ID" value="KAJ3551844.1"/>
    <property type="molecule type" value="Genomic_DNA"/>
</dbReference>
<gene>
    <name evidence="1" type="ORF">NM688_g4475</name>
</gene>
<accession>A0ACC1T2Y9</accession>
<evidence type="ECO:0000313" key="1">
    <source>
        <dbReference type="EMBL" id="KAJ3551844.1"/>
    </source>
</evidence>
<evidence type="ECO:0000313" key="2">
    <source>
        <dbReference type="Proteomes" id="UP001148662"/>
    </source>
</evidence>
<reference evidence="1" key="1">
    <citation type="submission" date="2022-07" db="EMBL/GenBank/DDBJ databases">
        <title>Genome Sequence of Phlebia brevispora.</title>
        <authorList>
            <person name="Buettner E."/>
        </authorList>
    </citation>
    <scope>NUCLEOTIDE SEQUENCE</scope>
    <source>
        <strain evidence="1">MPL23</strain>
    </source>
</reference>
<comment type="caution">
    <text evidence="1">The sequence shown here is derived from an EMBL/GenBank/DDBJ whole genome shotgun (WGS) entry which is preliminary data.</text>
</comment>
<proteinExistence type="predicted"/>
<dbReference type="Proteomes" id="UP001148662">
    <property type="component" value="Unassembled WGS sequence"/>
</dbReference>
<name>A0ACC1T2Y9_9APHY</name>
<sequence>MKEPYMKPKIAATDTGLRGQGPTFMECETVAIEQEVARVEVKRSPVGIQPSLSETELIAAEAQSITTEVQAVIDGIDLAVVEVYTASNDMLESDSVGEKATSTDSLESAGLDAEAVIFELEIPRKWRFGRRSYPGRGPVWWDDDDEPWEDEYEDPMDEDDFDEATAFPLLKPNIEVFGLAPPATLRRQRGWHQRKRSPPAKGNGGDRGRKAMMGANFSEKLSDLVVGTLCWEHHPDRHEDKVKASKRELASIALVCHRWAELVQPIIFEWIAVPNFEDVAALRHFLRSPTSAVSKYLRTVQLYLNLTSHLHAPWIHAACLTEVFDKYSIILKAEGPLPSGHIMTGFYDMLPRSAPWFCSRTETLWLTKVHFKSLSHLMQAVGNMPDLKLVKLEQVTWNCPLDNETHALPTRRARYRAPPEYLMKGCTDNAAIVWFRFLIHCPGSKQLEQADSDRLYCIASLLTKSGSGRMTRLVGGDDDGDIDTRFQLFGEGAHWSFELSVTLTQHGEERGERIRSIHFAADSFRAKAPADCAWTGIGDLVESLPSLEALSFISWANDSKSDLVFVHNEIVRRTMSSLHNLSKIGYYSRAFLPSVGLHVNRIELLDLGILELEIPREWRFSRVCYPRRGPVWWTPTSVLEEGYEDPMDDEKFDEATAFPRLKPNIEVFGLSPPATLRRQRGWYQRKRWSPSKEKGVNREETPAIGADVPPELFDIVLGWLANEGLRNASKGRVGATNRELGSMALVCRRWAKLVQPIIFEWIELRNREDVATVRKSLRSPATAVSKHLRHPQLNLDGTTYHSNTPWIHTACASNDFERHSIVLKIEGPLQSGRSMKGFHDLLPRSGPWFCSRITDLWLTNVHFKSLLHLMRAIGDMPDLTGARLEKVTWDRPLHYELHSPLARRARFRVHPRYTMEGCTDDAAIVWFRLLLQCPGSNRLVHADAGRLYCILSALSKSGEHKSLECPEVGYQGIGVGVFFMFCDQDGYRCICVHVTFTPDADGHAVNIRTIAIEAGDFQRRLSADPLCKEIDDAAGSLPALELLYFLCGTGGIASKADILFVHAEIVAKKMPILRSLSKVRYAMQLKDGPESKWVWTRTDISSGDDGPNCKHIGPRVVGEFGWQKFL</sequence>
<protein>
    <submittedName>
        <fullName evidence="1">Uncharacterized protein</fullName>
    </submittedName>
</protein>
<organism evidence="1 2">
    <name type="scientific">Phlebia brevispora</name>
    <dbReference type="NCBI Taxonomy" id="194682"/>
    <lineage>
        <taxon>Eukaryota</taxon>
        <taxon>Fungi</taxon>
        <taxon>Dikarya</taxon>
        <taxon>Basidiomycota</taxon>
        <taxon>Agaricomycotina</taxon>
        <taxon>Agaricomycetes</taxon>
        <taxon>Polyporales</taxon>
        <taxon>Meruliaceae</taxon>
        <taxon>Phlebia</taxon>
    </lineage>
</organism>